<proteinExistence type="predicted"/>
<evidence type="ECO:0000313" key="3">
    <source>
        <dbReference type="Proteomes" id="UP001218629"/>
    </source>
</evidence>
<gene>
    <name evidence="2" type="ORF">MOV08_42615</name>
</gene>
<organism evidence="2 3">
    <name type="scientific">Streptomyces yunnanensis</name>
    <dbReference type="NCBI Taxonomy" id="156453"/>
    <lineage>
        <taxon>Bacteria</taxon>
        <taxon>Bacillati</taxon>
        <taxon>Actinomycetota</taxon>
        <taxon>Actinomycetes</taxon>
        <taxon>Kitasatosporales</taxon>
        <taxon>Streptomycetaceae</taxon>
        <taxon>Streptomyces</taxon>
    </lineage>
</organism>
<name>A0ABY8AKC7_9ACTN</name>
<dbReference type="EMBL" id="CP095749">
    <property type="protein sequence ID" value="WEB45333.1"/>
    <property type="molecule type" value="Genomic_DNA"/>
</dbReference>
<dbReference type="Proteomes" id="UP001218629">
    <property type="component" value="Chromosome"/>
</dbReference>
<keyword evidence="3" id="KW-1185">Reference proteome</keyword>
<sequence>MSLREIPPHIKENVVGHTADRWRLQGEIAELVEVTSASVQQDAWQDRPLRAQTGAEHKPASRSANQVAIGMPTSDSGEHPSSAPVTARKN</sequence>
<evidence type="ECO:0000313" key="2">
    <source>
        <dbReference type="EMBL" id="WEB45333.1"/>
    </source>
</evidence>
<dbReference type="RefSeq" id="WP_275311519.1">
    <property type="nucleotide sequence ID" value="NZ_CP095749.1"/>
</dbReference>
<reference evidence="2 3" key="1">
    <citation type="submission" date="2022-03" db="EMBL/GenBank/DDBJ databases">
        <title>Streptomyces yunnanensis P86,complete genome.</title>
        <authorList>
            <person name="Chen S."/>
            <person name="Zhang Q."/>
        </authorList>
    </citation>
    <scope>NUCLEOTIDE SEQUENCE [LARGE SCALE GENOMIC DNA]</scope>
    <source>
        <strain evidence="2 3">P86</strain>
    </source>
</reference>
<feature type="region of interest" description="Disordered" evidence="1">
    <location>
        <begin position="41"/>
        <end position="90"/>
    </location>
</feature>
<feature type="compositionally biased region" description="Basic and acidic residues" evidence="1">
    <location>
        <begin position="44"/>
        <end position="59"/>
    </location>
</feature>
<evidence type="ECO:0000256" key="1">
    <source>
        <dbReference type="SAM" id="MobiDB-lite"/>
    </source>
</evidence>
<accession>A0ABY8AKC7</accession>
<protein>
    <submittedName>
        <fullName evidence="2">Uncharacterized protein</fullName>
    </submittedName>
</protein>